<dbReference type="Pfam" id="PF00067">
    <property type="entry name" value="p450"/>
    <property type="match status" value="1"/>
</dbReference>
<comment type="similarity">
    <text evidence="2">Belongs to the cytochrome P450 family.</text>
</comment>
<evidence type="ECO:0000313" key="9">
    <source>
        <dbReference type="Proteomes" id="UP000800097"/>
    </source>
</evidence>
<dbReference type="Gene3D" id="1.10.630.10">
    <property type="entry name" value="Cytochrome P450"/>
    <property type="match status" value="1"/>
</dbReference>
<keyword evidence="6" id="KW-1133">Transmembrane helix</keyword>
<dbReference type="RefSeq" id="XP_033657051.1">
    <property type="nucleotide sequence ID" value="XM_033800147.1"/>
</dbReference>
<dbReference type="AlphaFoldDB" id="A0A6A6JSH8"/>
<feature type="signal peptide" evidence="7">
    <location>
        <begin position="1"/>
        <end position="27"/>
    </location>
</feature>
<evidence type="ECO:0000256" key="6">
    <source>
        <dbReference type="SAM" id="Phobius"/>
    </source>
</evidence>
<evidence type="ECO:0000256" key="5">
    <source>
        <dbReference type="PIRSR" id="PIRSR602403-1"/>
    </source>
</evidence>
<dbReference type="InterPro" id="IPR036396">
    <property type="entry name" value="Cyt_P450_sf"/>
</dbReference>
<protein>
    <submittedName>
        <fullName evidence="8">Cytochrome P450</fullName>
    </submittedName>
</protein>
<dbReference type="GO" id="GO:0016705">
    <property type="term" value="F:oxidoreductase activity, acting on paired donors, with incorporation or reduction of molecular oxygen"/>
    <property type="evidence" value="ECO:0007669"/>
    <property type="project" value="InterPro"/>
</dbReference>
<dbReference type="EMBL" id="ML986486">
    <property type="protein sequence ID" value="KAF2279512.1"/>
    <property type="molecule type" value="Genomic_DNA"/>
</dbReference>
<keyword evidence="9" id="KW-1185">Reference proteome</keyword>
<feature type="chain" id="PRO_5025360795" evidence="7">
    <location>
        <begin position="28"/>
        <end position="489"/>
    </location>
</feature>
<name>A0A6A6JSH8_WESOR</name>
<evidence type="ECO:0000256" key="3">
    <source>
        <dbReference type="ARBA" id="ARBA00022723"/>
    </source>
</evidence>
<keyword evidence="7" id="KW-0732">Signal</keyword>
<dbReference type="PRINTS" id="PR00465">
    <property type="entry name" value="EP450IV"/>
</dbReference>
<dbReference type="PANTHER" id="PTHR47582:SF1">
    <property type="entry name" value="P450, PUTATIVE (EUROFUNG)-RELATED"/>
    <property type="match status" value="1"/>
</dbReference>
<keyword evidence="5" id="KW-0349">Heme</keyword>
<keyword evidence="3 5" id="KW-0479">Metal-binding</keyword>
<dbReference type="PANTHER" id="PTHR47582">
    <property type="entry name" value="P450, PUTATIVE (EUROFUNG)-RELATED"/>
    <property type="match status" value="1"/>
</dbReference>
<dbReference type="GeneID" id="54553322"/>
<dbReference type="SUPFAM" id="SSF48264">
    <property type="entry name" value="Cytochrome P450"/>
    <property type="match status" value="1"/>
</dbReference>
<sequence>MTAGWNVLGGCLLIFVLLRCFLHMTQDATEPLIVACGIPFFTPIYWMFRKKTNFYVWLRYHLPIYTLRLPGVRMYVVNSTTLITAVQRQNKLLAFAPIKVKAAIRLASPSKATINILESEAFGEIGSGEYANMFHKAIQTQLSPGSVEFQDMALASRQERMFGLYQWIREDMVMSITNAVYGPGNPFKYSYVREGFWEFESRMMYLLLGLSALAKGSIRARETIVESFRRYYASNGHRSGAGITRTRYEYNAKNQIPLEDIARFELGGMVALITNIVPTTFWVVYHIYSDPALLEACRNEVNGETCETNDPEGRKLRTICLSGLENSCPSLMAVVKEVLRLHTVGTSVRRVMEDHMLSGKYLLKKGSIVTIPGQVQHSDKAIWGQDAGQFNHERFLTPARHIPPSAFRAFGGGVSLCPGRHFATSMILAFTAMLIMRFDFVPVRGTWPRPTTERAGAWEVTPQPDEDIEVQIGFRNIGEKHQRWAFSLF</sequence>
<evidence type="ECO:0000313" key="8">
    <source>
        <dbReference type="EMBL" id="KAF2279512.1"/>
    </source>
</evidence>
<keyword evidence="6" id="KW-0812">Transmembrane</keyword>
<evidence type="ECO:0000256" key="7">
    <source>
        <dbReference type="SAM" id="SignalP"/>
    </source>
</evidence>
<accession>A0A6A6JSH8</accession>
<dbReference type="Proteomes" id="UP000800097">
    <property type="component" value="Unassembled WGS sequence"/>
</dbReference>
<keyword evidence="6" id="KW-0472">Membrane</keyword>
<evidence type="ECO:0000256" key="1">
    <source>
        <dbReference type="ARBA" id="ARBA00001971"/>
    </source>
</evidence>
<dbReference type="InterPro" id="IPR001128">
    <property type="entry name" value="Cyt_P450"/>
</dbReference>
<keyword evidence="4 5" id="KW-0408">Iron</keyword>
<dbReference type="GO" id="GO:0005506">
    <property type="term" value="F:iron ion binding"/>
    <property type="evidence" value="ECO:0007669"/>
    <property type="project" value="InterPro"/>
</dbReference>
<proteinExistence type="inferred from homology"/>
<evidence type="ECO:0000256" key="2">
    <source>
        <dbReference type="ARBA" id="ARBA00010617"/>
    </source>
</evidence>
<evidence type="ECO:0000256" key="4">
    <source>
        <dbReference type="ARBA" id="ARBA00023004"/>
    </source>
</evidence>
<reference evidence="8" key="1">
    <citation type="journal article" date="2020" name="Stud. Mycol.">
        <title>101 Dothideomycetes genomes: a test case for predicting lifestyles and emergence of pathogens.</title>
        <authorList>
            <person name="Haridas S."/>
            <person name="Albert R."/>
            <person name="Binder M."/>
            <person name="Bloem J."/>
            <person name="Labutti K."/>
            <person name="Salamov A."/>
            <person name="Andreopoulos B."/>
            <person name="Baker S."/>
            <person name="Barry K."/>
            <person name="Bills G."/>
            <person name="Bluhm B."/>
            <person name="Cannon C."/>
            <person name="Castanera R."/>
            <person name="Culley D."/>
            <person name="Daum C."/>
            <person name="Ezra D."/>
            <person name="Gonzalez J."/>
            <person name="Henrissat B."/>
            <person name="Kuo A."/>
            <person name="Liang C."/>
            <person name="Lipzen A."/>
            <person name="Lutzoni F."/>
            <person name="Magnuson J."/>
            <person name="Mondo S."/>
            <person name="Nolan M."/>
            <person name="Ohm R."/>
            <person name="Pangilinan J."/>
            <person name="Park H.-J."/>
            <person name="Ramirez L."/>
            <person name="Alfaro M."/>
            <person name="Sun H."/>
            <person name="Tritt A."/>
            <person name="Yoshinaga Y."/>
            <person name="Zwiers L.-H."/>
            <person name="Turgeon B."/>
            <person name="Goodwin S."/>
            <person name="Spatafora J."/>
            <person name="Crous P."/>
            <person name="Grigoriev I."/>
        </authorList>
    </citation>
    <scope>NUCLEOTIDE SEQUENCE</scope>
    <source>
        <strain evidence="8">CBS 379.55</strain>
    </source>
</reference>
<organism evidence="8 9">
    <name type="scientific">Westerdykella ornata</name>
    <dbReference type="NCBI Taxonomy" id="318751"/>
    <lineage>
        <taxon>Eukaryota</taxon>
        <taxon>Fungi</taxon>
        <taxon>Dikarya</taxon>
        <taxon>Ascomycota</taxon>
        <taxon>Pezizomycotina</taxon>
        <taxon>Dothideomycetes</taxon>
        <taxon>Pleosporomycetidae</taxon>
        <taxon>Pleosporales</taxon>
        <taxon>Sporormiaceae</taxon>
        <taxon>Westerdykella</taxon>
    </lineage>
</organism>
<dbReference type="InterPro" id="IPR053007">
    <property type="entry name" value="CYP450_monoxygenase_sec-met"/>
</dbReference>
<dbReference type="GO" id="GO:0020037">
    <property type="term" value="F:heme binding"/>
    <property type="evidence" value="ECO:0007669"/>
    <property type="project" value="InterPro"/>
</dbReference>
<gene>
    <name evidence="8" type="ORF">EI97DRAFT_448244</name>
</gene>
<dbReference type="InterPro" id="IPR002403">
    <property type="entry name" value="Cyt_P450_E_grp-IV"/>
</dbReference>
<feature type="binding site" description="axial binding residue" evidence="5">
    <location>
        <position position="417"/>
    </location>
    <ligand>
        <name>heme</name>
        <dbReference type="ChEBI" id="CHEBI:30413"/>
    </ligand>
    <ligandPart>
        <name>Fe</name>
        <dbReference type="ChEBI" id="CHEBI:18248"/>
    </ligandPart>
</feature>
<comment type="cofactor">
    <cofactor evidence="1 5">
        <name>heme</name>
        <dbReference type="ChEBI" id="CHEBI:30413"/>
    </cofactor>
</comment>
<feature type="transmembrane region" description="Helical" evidence="6">
    <location>
        <begin position="32"/>
        <end position="48"/>
    </location>
</feature>
<dbReference type="OrthoDB" id="3366823at2759"/>
<dbReference type="CDD" id="cd11040">
    <property type="entry name" value="CYP7_CYP8-like"/>
    <property type="match status" value="1"/>
</dbReference>
<dbReference type="GO" id="GO:0004497">
    <property type="term" value="F:monooxygenase activity"/>
    <property type="evidence" value="ECO:0007669"/>
    <property type="project" value="InterPro"/>
</dbReference>